<dbReference type="EMBL" id="JAUIQD010000002">
    <property type="protein sequence ID" value="KAK3360018.1"/>
    <property type="molecule type" value="Genomic_DNA"/>
</dbReference>
<evidence type="ECO:0000313" key="2">
    <source>
        <dbReference type="Proteomes" id="UP001275084"/>
    </source>
</evidence>
<protein>
    <recommendedName>
        <fullName evidence="3">25S rRNA (Uridine(2843)-N(3))-methyltransferase</fullName>
    </recommendedName>
</protein>
<reference evidence="1" key="1">
    <citation type="journal article" date="2023" name="Mol. Phylogenet. Evol.">
        <title>Genome-scale phylogeny and comparative genomics of the fungal order Sordariales.</title>
        <authorList>
            <person name="Hensen N."/>
            <person name="Bonometti L."/>
            <person name="Westerberg I."/>
            <person name="Brannstrom I.O."/>
            <person name="Guillou S."/>
            <person name="Cros-Aarteil S."/>
            <person name="Calhoun S."/>
            <person name="Haridas S."/>
            <person name="Kuo A."/>
            <person name="Mondo S."/>
            <person name="Pangilinan J."/>
            <person name="Riley R."/>
            <person name="LaButti K."/>
            <person name="Andreopoulos B."/>
            <person name="Lipzen A."/>
            <person name="Chen C."/>
            <person name="Yan M."/>
            <person name="Daum C."/>
            <person name="Ng V."/>
            <person name="Clum A."/>
            <person name="Steindorff A."/>
            <person name="Ohm R.A."/>
            <person name="Martin F."/>
            <person name="Silar P."/>
            <person name="Natvig D.O."/>
            <person name="Lalanne C."/>
            <person name="Gautier V."/>
            <person name="Ament-Velasquez S.L."/>
            <person name="Kruys A."/>
            <person name="Hutchinson M.I."/>
            <person name="Powell A.J."/>
            <person name="Barry K."/>
            <person name="Miller A.N."/>
            <person name="Grigoriev I.V."/>
            <person name="Debuchy R."/>
            <person name="Gladieux P."/>
            <person name="Hiltunen Thoren M."/>
            <person name="Johannesson H."/>
        </authorList>
    </citation>
    <scope>NUCLEOTIDE SEQUENCE</scope>
    <source>
        <strain evidence="1">CBS 955.72</strain>
    </source>
</reference>
<comment type="caution">
    <text evidence="1">The sequence shown here is derived from an EMBL/GenBank/DDBJ whole genome shotgun (WGS) entry which is preliminary data.</text>
</comment>
<accession>A0AAJ0HRF4</accession>
<evidence type="ECO:0008006" key="3">
    <source>
        <dbReference type="Google" id="ProtNLM"/>
    </source>
</evidence>
<proteinExistence type="predicted"/>
<organism evidence="1 2">
    <name type="scientific">Lasiosphaeria hispida</name>
    <dbReference type="NCBI Taxonomy" id="260671"/>
    <lineage>
        <taxon>Eukaryota</taxon>
        <taxon>Fungi</taxon>
        <taxon>Dikarya</taxon>
        <taxon>Ascomycota</taxon>
        <taxon>Pezizomycotina</taxon>
        <taxon>Sordariomycetes</taxon>
        <taxon>Sordariomycetidae</taxon>
        <taxon>Sordariales</taxon>
        <taxon>Lasiosphaeriaceae</taxon>
        <taxon>Lasiosphaeria</taxon>
    </lineage>
</organism>
<evidence type="ECO:0000313" key="1">
    <source>
        <dbReference type="EMBL" id="KAK3360018.1"/>
    </source>
</evidence>
<sequence>MKTAVSSSGPHSLPHPNLITQVATNMVVKGAKGRNKGSRKGAVSVLEEAKRARMQQQLIVDVFKSAFDQALSSKTFTSTLQTVKQALFERDFARAFGDDEYLAVYAARYSPTRALCYAAVLNNIWEHLADICLPSSPASNTIRGGNTEPQPPALKILSFGGGAAELVAFAAFLNQHQHDSPPLAGSINNLDSAAWGPVITSLETTLTTGSPLLPDPSTIGTPSSSTTTVAATAPLIPASHLTSIFTLQDALTLSRSELAALLGPSPLLVTLLFTLNELFTSGGLGRTTKFLLDLTAAVPIGSLLLVVDSPGSYSETTLGKDAKKYPMQWLLDRIVLTGTRADPVAGKRWDKLESDDSLWFRLADGLDYPIPLENMRYQMHLYQAEAAPAGKD</sequence>
<reference evidence="1" key="2">
    <citation type="submission" date="2023-06" db="EMBL/GenBank/DDBJ databases">
        <authorList>
            <consortium name="Lawrence Berkeley National Laboratory"/>
            <person name="Haridas S."/>
            <person name="Hensen N."/>
            <person name="Bonometti L."/>
            <person name="Westerberg I."/>
            <person name="Brannstrom I.O."/>
            <person name="Guillou S."/>
            <person name="Cros-Aarteil S."/>
            <person name="Calhoun S."/>
            <person name="Kuo A."/>
            <person name="Mondo S."/>
            <person name="Pangilinan J."/>
            <person name="Riley R."/>
            <person name="Labutti K."/>
            <person name="Andreopoulos B."/>
            <person name="Lipzen A."/>
            <person name="Chen C."/>
            <person name="Yanf M."/>
            <person name="Daum C."/>
            <person name="Ng V."/>
            <person name="Clum A."/>
            <person name="Steindorff A."/>
            <person name="Ohm R."/>
            <person name="Martin F."/>
            <person name="Silar P."/>
            <person name="Natvig D."/>
            <person name="Lalanne C."/>
            <person name="Gautier V."/>
            <person name="Ament-Velasquez S.L."/>
            <person name="Kruys A."/>
            <person name="Hutchinson M.I."/>
            <person name="Powell A.J."/>
            <person name="Barry K."/>
            <person name="Miller A.N."/>
            <person name="Grigoriev I.V."/>
            <person name="Debuchy R."/>
            <person name="Gladieux P."/>
            <person name="Thoren M.H."/>
            <person name="Johannesson H."/>
        </authorList>
    </citation>
    <scope>NUCLEOTIDE SEQUENCE</scope>
    <source>
        <strain evidence="1">CBS 955.72</strain>
    </source>
</reference>
<dbReference type="InterPro" id="IPR021463">
    <property type="entry name" value="Methyltransf_34"/>
</dbReference>
<gene>
    <name evidence="1" type="ORF">B0T25DRAFT_117734</name>
</gene>
<dbReference type="AlphaFoldDB" id="A0AAJ0HRF4"/>
<dbReference type="Proteomes" id="UP001275084">
    <property type="component" value="Unassembled WGS sequence"/>
</dbReference>
<dbReference type="Pfam" id="PF11312">
    <property type="entry name" value="Methyltransf_34"/>
    <property type="match status" value="1"/>
</dbReference>
<keyword evidence="2" id="KW-1185">Reference proteome</keyword>
<name>A0AAJ0HRF4_9PEZI</name>